<dbReference type="Proteomes" id="UP000789366">
    <property type="component" value="Unassembled WGS sequence"/>
</dbReference>
<organism evidence="1 2">
    <name type="scientific">Cetraspora pellucida</name>
    <dbReference type="NCBI Taxonomy" id="1433469"/>
    <lineage>
        <taxon>Eukaryota</taxon>
        <taxon>Fungi</taxon>
        <taxon>Fungi incertae sedis</taxon>
        <taxon>Mucoromycota</taxon>
        <taxon>Glomeromycotina</taxon>
        <taxon>Glomeromycetes</taxon>
        <taxon>Diversisporales</taxon>
        <taxon>Gigasporaceae</taxon>
        <taxon>Cetraspora</taxon>
    </lineage>
</organism>
<dbReference type="EMBL" id="CAJVPW010014459">
    <property type="protein sequence ID" value="CAG8654010.1"/>
    <property type="molecule type" value="Genomic_DNA"/>
</dbReference>
<keyword evidence="2" id="KW-1185">Reference proteome</keyword>
<feature type="non-terminal residue" evidence="1">
    <location>
        <position position="291"/>
    </location>
</feature>
<evidence type="ECO:0000313" key="2">
    <source>
        <dbReference type="Proteomes" id="UP000789366"/>
    </source>
</evidence>
<protein>
    <submittedName>
        <fullName evidence="1">14231_t:CDS:1</fullName>
    </submittedName>
</protein>
<name>A0ACA9NLG5_9GLOM</name>
<evidence type="ECO:0000313" key="1">
    <source>
        <dbReference type="EMBL" id="CAG8654010.1"/>
    </source>
</evidence>
<comment type="caution">
    <text evidence="1">The sequence shown here is derived from an EMBL/GenBank/DDBJ whole genome shotgun (WGS) entry which is preliminary data.</text>
</comment>
<reference evidence="1" key="1">
    <citation type="submission" date="2021-06" db="EMBL/GenBank/DDBJ databases">
        <authorList>
            <person name="Kallberg Y."/>
            <person name="Tangrot J."/>
            <person name="Rosling A."/>
        </authorList>
    </citation>
    <scope>NUCLEOTIDE SEQUENCE</scope>
    <source>
        <strain evidence="1">28 12/20/2015</strain>
    </source>
</reference>
<accession>A0ACA9NLG5</accession>
<sequence length="291" mass="31712">MYFLTNTTQNNQTTIKVTTYDLKKCGGSLEISNFDIYVTNNSISFLLEIKNLIGSNELIVQPLFLVNENEKLYKPCFANGPTGSCFYANSTCNISISTYSNKNLDEFADDLRIIKFSKILISQPSGNKVLGCVSAYVDTLKQNSLGSFSNLYNVPFATIVVFTVISFVLTQTGAIQGISKIFINHDKAKNGNSANNSTSHNTKHPERGILSSTSNSSSTHFAPTSNLGPLHHNPAGCPCPIHHNHNIIHGAAFFVTTALVSLSNISSGYWNLASKLSWLSGLQAALILYQV</sequence>
<proteinExistence type="predicted"/>
<gene>
    <name evidence="1" type="ORF">SPELUC_LOCUS9024</name>
</gene>